<sequence>MTIKITYHTVTSAADDIGTAATTIQGELEALDARVRKVVGTWDGEAQIAFNGKHKGWGANVTGLTQTLQMLSRQVHAAAAGYQRTDKKGAAMFDF</sequence>
<reference evidence="2 3" key="1">
    <citation type="submission" date="2021-10" db="EMBL/GenBank/DDBJ databases">
        <title>Streptomyces gossypii sp. nov., isolated from soil collected from cotton field.</title>
        <authorList>
            <person name="Ge X."/>
            <person name="Chen X."/>
            <person name="Liu W."/>
        </authorList>
    </citation>
    <scope>NUCLEOTIDE SEQUENCE [LARGE SCALE GENOMIC DNA]</scope>
    <source>
        <strain evidence="2 3">N2-109</strain>
    </source>
</reference>
<dbReference type="Proteomes" id="UP001156389">
    <property type="component" value="Unassembled WGS sequence"/>
</dbReference>
<gene>
    <name evidence="2" type="ORF">LHJ74_33090</name>
</gene>
<proteinExistence type="inferred from homology"/>
<evidence type="ECO:0000313" key="2">
    <source>
        <dbReference type="EMBL" id="MCT2594694.1"/>
    </source>
</evidence>
<comment type="caution">
    <text evidence="2">The sequence shown here is derived from an EMBL/GenBank/DDBJ whole genome shotgun (WGS) entry which is preliminary data.</text>
</comment>
<dbReference type="RefSeq" id="WP_260222047.1">
    <property type="nucleotide sequence ID" value="NZ_JAJAGO010000025.1"/>
</dbReference>
<name>A0ABT2K4Y5_9ACTN</name>
<evidence type="ECO:0000256" key="1">
    <source>
        <dbReference type="RuleBase" id="RU362001"/>
    </source>
</evidence>
<keyword evidence="3" id="KW-1185">Reference proteome</keyword>
<dbReference type="Pfam" id="PF06013">
    <property type="entry name" value="WXG100"/>
    <property type="match status" value="1"/>
</dbReference>
<accession>A0ABT2K4Y5</accession>
<dbReference type="EMBL" id="JAJAGO010000025">
    <property type="protein sequence ID" value="MCT2594694.1"/>
    <property type="molecule type" value="Genomic_DNA"/>
</dbReference>
<protein>
    <recommendedName>
        <fullName evidence="1">ESAT-6-like protein</fullName>
    </recommendedName>
</protein>
<dbReference type="InterPro" id="IPR010310">
    <property type="entry name" value="T7SS_ESAT-6-like"/>
</dbReference>
<evidence type="ECO:0000313" key="3">
    <source>
        <dbReference type="Proteomes" id="UP001156389"/>
    </source>
</evidence>
<organism evidence="2 3">
    <name type="scientific">Streptomyces gossypii</name>
    <dbReference type="NCBI Taxonomy" id="2883101"/>
    <lineage>
        <taxon>Bacteria</taxon>
        <taxon>Bacillati</taxon>
        <taxon>Actinomycetota</taxon>
        <taxon>Actinomycetes</taxon>
        <taxon>Kitasatosporales</taxon>
        <taxon>Streptomycetaceae</taxon>
        <taxon>Streptomyces</taxon>
    </lineage>
</organism>
<dbReference type="SUPFAM" id="SSF140453">
    <property type="entry name" value="EsxAB dimer-like"/>
    <property type="match status" value="1"/>
</dbReference>
<comment type="similarity">
    <text evidence="1">Belongs to the WXG100 family.</text>
</comment>
<dbReference type="NCBIfam" id="TIGR03930">
    <property type="entry name" value="WXG100_ESAT6"/>
    <property type="match status" value="1"/>
</dbReference>
<dbReference type="InterPro" id="IPR036689">
    <property type="entry name" value="ESAT-6-like_sf"/>
</dbReference>
<dbReference type="Gene3D" id="1.10.287.1060">
    <property type="entry name" value="ESAT-6-like"/>
    <property type="match status" value="1"/>
</dbReference>